<dbReference type="STRING" id="1121420.SAMN02746098_01836"/>
<dbReference type="Pfam" id="PF11855">
    <property type="entry name" value="DUF3375"/>
    <property type="match status" value="1"/>
</dbReference>
<keyword evidence="2" id="KW-1185">Reference proteome</keyword>
<evidence type="ECO:0000313" key="2">
    <source>
        <dbReference type="Proteomes" id="UP000183954"/>
    </source>
</evidence>
<evidence type="ECO:0000313" key="1">
    <source>
        <dbReference type="EMBL" id="SHH95725.1"/>
    </source>
</evidence>
<sequence length="490" mass="57055">MAQQKTEFSEHMSFEFLELLRKKNPAWRLLTSSQAPFVASFLYREFIAENKRQIAEQELISRLEGFIELLNQGRADSLFPRSGREYLDDWANDEHGWLRKFYPPGQDEPYFDVTSLAQKAIEWLLSLRQQVFIGTESRLITVFELLHQIVERSETDPKLRLAELERRKAEIEQEIIRVQKGQVELLDETQIKERFWQAMTTAREILADFRAVEQNFRELDRGMRERIATWGRGKGELLESIFAKQDGIAQSEQGKSFAAFWKFLMSSAYQDDFKSTLDKVLQMKAVQEMGPIRNIRYIHHDWVNAGAHVQETVAALSQQLRRYVDENFLEEERRINQLVREIEGKAVAIRNTPPSDWSMEIDGVKPEISLPLDRPLFSPPRRPELKDDIMDAGSDDVPAEALFSQVYVDKEKLKDRIGYLLQSQDRITLSQIIGHFPLELGLSELITYLVIASESSQAAFHPDELEEVFWQDETGTRRVAKLAKIKFQRV</sequence>
<gene>
    <name evidence="1" type="ORF">SAMN02746098_01836</name>
</gene>
<accession>A0A1M5X7B8</accession>
<organism evidence="1 2">
    <name type="scientific">Desulfosporosinus lacus DSM 15449</name>
    <dbReference type="NCBI Taxonomy" id="1121420"/>
    <lineage>
        <taxon>Bacteria</taxon>
        <taxon>Bacillati</taxon>
        <taxon>Bacillota</taxon>
        <taxon>Clostridia</taxon>
        <taxon>Eubacteriales</taxon>
        <taxon>Desulfitobacteriaceae</taxon>
        <taxon>Desulfosporosinus</taxon>
    </lineage>
</organism>
<dbReference type="AlphaFoldDB" id="A0A1M5X7B8"/>
<dbReference type="OrthoDB" id="138803at2"/>
<dbReference type="RefSeq" id="WP_084110222.1">
    <property type="nucleotide sequence ID" value="NZ_FQXJ01000006.1"/>
</dbReference>
<dbReference type="EMBL" id="FQXJ01000006">
    <property type="protein sequence ID" value="SHH95725.1"/>
    <property type="molecule type" value="Genomic_DNA"/>
</dbReference>
<dbReference type="InterPro" id="IPR021804">
    <property type="entry name" value="DUF3375"/>
</dbReference>
<name>A0A1M5X7B8_9FIRM</name>
<protein>
    <recommendedName>
        <fullName evidence="3">DUF3375 domain-containing protein</fullName>
    </recommendedName>
</protein>
<dbReference type="Proteomes" id="UP000183954">
    <property type="component" value="Unassembled WGS sequence"/>
</dbReference>
<reference evidence="2" key="1">
    <citation type="submission" date="2016-11" db="EMBL/GenBank/DDBJ databases">
        <authorList>
            <person name="Varghese N."/>
            <person name="Submissions S."/>
        </authorList>
    </citation>
    <scope>NUCLEOTIDE SEQUENCE [LARGE SCALE GENOMIC DNA]</scope>
    <source>
        <strain evidence="2">DSM 15449</strain>
    </source>
</reference>
<evidence type="ECO:0008006" key="3">
    <source>
        <dbReference type="Google" id="ProtNLM"/>
    </source>
</evidence>
<proteinExistence type="predicted"/>